<reference evidence="2 3" key="1">
    <citation type="journal article" date="2016" name="Environ. Microbiol.">
        <title>New Methyloceanibacter diversity from North Sea sediments includes methanotroph containing solely the soluble methane monooxygenase.</title>
        <authorList>
            <person name="Vekeman B."/>
            <person name="Kerckhof F.M."/>
            <person name="Cremers G."/>
            <person name="de Vos P."/>
            <person name="Vandamme P."/>
            <person name="Boon N."/>
            <person name="Op den Camp H.J."/>
            <person name="Heylen K."/>
        </authorList>
    </citation>
    <scope>NUCLEOTIDE SEQUENCE [LARGE SCALE GENOMIC DNA]</scope>
    <source>
        <strain evidence="2 3">R-67174</strain>
    </source>
</reference>
<dbReference type="InterPro" id="IPR053135">
    <property type="entry name" value="AKR2_Oxidoreductase"/>
</dbReference>
<dbReference type="Gene3D" id="3.20.20.100">
    <property type="entry name" value="NADP-dependent oxidoreductase domain"/>
    <property type="match status" value="1"/>
</dbReference>
<keyword evidence="3" id="KW-1185">Reference proteome</keyword>
<name>A0A1E3W114_9HYPH</name>
<gene>
    <name evidence="2" type="ORF">AUC68_05610</name>
</gene>
<evidence type="ECO:0000259" key="1">
    <source>
        <dbReference type="Pfam" id="PF00248"/>
    </source>
</evidence>
<sequence length="304" mass="33751">MILTRRDMLGTLAVTGAATLIPGLGRAQTTPLTKPIPSSGEAIPIVGLGSWITFNVGEDAAARDARTEIMRVFFEDGGRLIDSSPMYGSAQPVIGYALDKIGHPKHLFSADKVWTSDGEGGPAQIEDSRVHWGVDRFDLLQVHNLVSWEEHLDTLFAMKKAGRLRYVGITTSHGRRHDEFERIMREHDLDFAQVTYNMADRAAEDRILPLAQEKGIAVIANRPFRRKELIDRFEGKDLPPWADEIGAKSWAQFLLKFVVSHPAITCTIPATTRVDHVRENLASGSAPLPDAKMRGRMADYIKTV</sequence>
<dbReference type="EMBL" id="LPWG01000011">
    <property type="protein sequence ID" value="ODR99443.1"/>
    <property type="molecule type" value="Genomic_DNA"/>
</dbReference>
<dbReference type="SUPFAM" id="SSF51430">
    <property type="entry name" value="NAD(P)-linked oxidoreductase"/>
    <property type="match status" value="1"/>
</dbReference>
<dbReference type="PROSITE" id="PS51318">
    <property type="entry name" value="TAT"/>
    <property type="match status" value="1"/>
</dbReference>
<protein>
    <submittedName>
        <fullName evidence="2">Aldo/keto reductase</fullName>
    </submittedName>
</protein>
<dbReference type="CDD" id="cd19095">
    <property type="entry name" value="AKR_PA4992-like"/>
    <property type="match status" value="1"/>
</dbReference>
<dbReference type="Pfam" id="PF00248">
    <property type="entry name" value="Aldo_ket_red"/>
    <property type="match status" value="1"/>
</dbReference>
<dbReference type="Proteomes" id="UP000094501">
    <property type="component" value="Unassembled WGS sequence"/>
</dbReference>
<organism evidence="2 3">
    <name type="scientific">Methyloceanibacter methanicus</name>
    <dbReference type="NCBI Taxonomy" id="1774968"/>
    <lineage>
        <taxon>Bacteria</taxon>
        <taxon>Pseudomonadati</taxon>
        <taxon>Pseudomonadota</taxon>
        <taxon>Alphaproteobacteria</taxon>
        <taxon>Hyphomicrobiales</taxon>
        <taxon>Hyphomicrobiaceae</taxon>
        <taxon>Methyloceanibacter</taxon>
    </lineage>
</organism>
<dbReference type="PANTHER" id="PTHR43312:SF1">
    <property type="entry name" value="NADP-DEPENDENT OXIDOREDUCTASE DOMAIN-CONTAINING PROTEIN"/>
    <property type="match status" value="1"/>
</dbReference>
<evidence type="ECO:0000313" key="3">
    <source>
        <dbReference type="Proteomes" id="UP000094501"/>
    </source>
</evidence>
<accession>A0A1E3W114</accession>
<dbReference type="InterPro" id="IPR006311">
    <property type="entry name" value="TAT_signal"/>
</dbReference>
<evidence type="ECO:0000313" key="2">
    <source>
        <dbReference type="EMBL" id="ODR99443.1"/>
    </source>
</evidence>
<dbReference type="STRING" id="1774968.AUC68_05610"/>
<dbReference type="InterPro" id="IPR023210">
    <property type="entry name" value="NADP_OxRdtase_dom"/>
</dbReference>
<dbReference type="OrthoDB" id="9783572at2"/>
<dbReference type="PANTHER" id="PTHR43312">
    <property type="entry name" value="D-THREO-ALDOSE 1-DEHYDROGENASE"/>
    <property type="match status" value="1"/>
</dbReference>
<dbReference type="RefSeq" id="WP_069437380.1">
    <property type="nucleotide sequence ID" value="NZ_LPWG01000011.1"/>
</dbReference>
<dbReference type="InterPro" id="IPR036812">
    <property type="entry name" value="NAD(P)_OxRdtase_dom_sf"/>
</dbReference>
<proteinExistence type="predicted"/>
<feature type="domain" description="NADP-dependent oxidoreductase" evidence="1">
    <location>
        <begin position="47"/>
        <end position="293"/>
    </location>
</feature>
<comment type="caution">
    <text evidence="2">The sequence shown here is derived from an EMBL/GenBank/DDBJ whole genome shotgun (WGS) entry which is preliminary data.</text>
</comment>
<dbReference type="AlphaFoldDB" id="A0A1E3W114"/>